<feature type="chain" id="PRO_5032733588" evidence="2">
    <location>
        <begin position="31"/>
        <end position="235"/>
    </location>
</feature>
<dbReference type="InterPro" id="IPR038507">
    <property type="entry name" value="YcnI-like_sf"/>
</dbReference>
<reference evidence="4 5" key="1">
    <citation type="submission" date="2020-08" db="EMBL/GenBank/DDBJ databases">
        <title>Sequencing the genomes of 1000 actinobacteria strains.</title>
        <authorList>
            <person name="Klenk H.-P."/>
        </authorList>
    </citation>
    <scope>NUCLEOTIDE SEQUENCE [LARGE SCALE GENOMIC DNA]</scope>
    <source>
        <strain evidence="4 5">DSM 45362</strain>
    </source>
</reference>
<evidence type="ECO:0000313" key="5">
    <source>
        <dbReference type="Proteomes" id="UP000587527"/>
    </source>
</evidence>
<comment type="caution">
    <text evidence="4">The sequence shown here is derived from an EMBL/GenBank/DDBJ whole genome shotgun (WGS) entry which is preliminary data.</text>
</comment>
<name>A0A841BUF6_9ACTN</name>
<keyword evidence="1" id="KW-0812">Transmembrane</keyword>
<evidence type="ECO:0000256" key="1">
    <source>
        <dbReference type="SAM" id="Phobius"/>
    </source>
</evidence>
<gene>
    <name evidence="4" type="ORF">F4553_005213</name>
</gene>
<keyword evidence="1" id="KW-1133">Transmembrane helix</keyword>
<keyword evidence="2" id="KW-0732">Signal</keyword>
<evidence type="ECO:0000313" key="4">
    <source>
        <dbReference type="EMBL" id="MBB5871834.1"/>
    </source>
</evidence>
<organism evidence="4 5">
    <name type="scientific">Allocatelliglobosispora scoriae</name>
    <dbReference type="NCBI Taxonomy" id="643052"/>
    <lineage>
        <taxon>Bacteria</taxon>
        <taxon>Bacillati</taxon>
        <taxon>Actinomycetota</taxon>
        <taxon>Actinomycetes</taxon>
        <taxon>Micromonosporales</taxon>
        <taxon>Micromonosporaceae</taxon>
        <taxon>Allocatelliglobosispora</taxon>
    </lineage>
</organism>
<proteinExistence type="predicted"/>
<dbReference type="Pfam" id="PF07987">
    <property type="entry name" value="DUF1775"/>
    <property type="match status" value="1"/>
</dbReference>
<evidence type="ECO:0000256" key="2">
    <source>
        <dbReference type="SAM" id="SignalP"/>
    </source>
</evidence>
<dbReference type="Proteomes" id="UP000587527">
    <property type="component" value="Unassembled WGS sequence"/>
</dbReference>
<evidence type="ECO:0000259" key="3">
    <source>
        <dbReference type="Pfam" id="PF07987"/>
    </source>
</evidence>
<dbReference type="Gene3D" id="2.60.40.2230">
    <property type="entry name" value="Uncharacterised protein YcnI-like PF07987, DUF1775"/>
    <property type="match status" value="1"/>
</dbReference>
<dbReference type="AlphaFoldDB" id="A0A841BUF6"/>
<feature type="signal peptide" evidence="2">
    <location>
        <begin position="1"/>
        <end position="30"/>
    </location>
</feature>
<dbReference type="EMBL" id="JACHMN010000002">
    <property type="protein sequence ID" value="MBB5871834.1"/>
    <property type="molecule type" value="Genomic_DNA"/>
</dbReference>
<protein>
    <submittedName>
        <fullName evidence="4">Uncharacterized protein YcnI</fullName>
    </submittedName>
</protein>
<feature type="domain" description="YncI copper-binding" evidence="3">
    <location>
        <begin position="31"/>
        <end position="176"/>
    </location>
</feature>
<dbReference type="RefSeq" id="WP_184840150.1">
    <property type="nucleotide sequence ID" value="NZ_JACHMN010000002.1"/>
</dbReference>
<accession>A0A841BUF6</accession>
<keyword evidence="5" id="KW-1185">Reference proteome</keyword>
<dbReference type="InterPro" id="IPR012533">
    <property type="entry name" value="YcnI-copper_dom"/>
</dbReference>
<sequence length="235" mass="24002">MRATTVGRLAAAVLGGVVAAAWLGASAASAHVTVNPKEAVQGGYAKLAFRVPNEKPTAGTVKLEVNIPIEAPIASISTRPVPGWTVALERTKLATPVKVHGNDVSEVVSKVTWTAAAGVQIKPGEFQEFEISAGPLPQVDLLLFKALQTYSDGEIVRWIEDPATPDVAHPAPALKLTKAATTTPVNATASPSVVVAAEPAEAPSNTLPIVLGAAGLIAGLAGLGVALSRRPRPTA</sequence>
<dbReference type="CDD" id="cd08545">
    <property type="entry name" value="YcnI_like"/>
    <property type="match status" value="1"/>
</dbReference>
<keyword evidence="1" id="KW-0472">Membrane</keyword>
<feature type="transmembrane region" description="Helical" evidence="1">
    <location>
        <begin position="207"/>
        <end position="227"/>
    </location>
</feature>